<name>A0A8H3QUV0_9GLOM</name>
<evidence type="ECO:0000259" key="2">
    <source>
        <dbReference type="Pfam" id="PF02399"/>
    </source>
</evidence>
<reference evidence="3" key="1">
    <citation type="submission" date="2019-10" db="EMBL/GenBank/DDBJ databases">
        <title>Conservation and host-specific expression of non-tandemly repeated heterogenous ribosome RNA gene in arbuscular mycorrhizal fungi.</title>
        <authorList>
            <person name="Maeda T."/>
            <person name="Kobayashi Y."/>
            <person name="Nakagawa T."/>
            <person name="Ezawa T."/>
            <person name="Yamaguchi K."/>
            <person name="Bino T."/>
            <person name="Nishimoto Y."/>
            <person name="Shigenobu S."/>
            <person name="Kawaguchi M."/>
        </authorList>
    </citation>
    <scope>NUCLEOTIDE SEQUENCE</scope>
    <source>
        <strain evidence="3">HR1</strain>
    </source>
</reference>
<organism evidence="3 4">
    <name type="scientific">Rhizophagus clarus</name>
    <dbReference type="NCBI Taxonomy" id="94130"/>
    <lineage>
        <taxon>Eukaryota</taxon>
        <taxon>Fungi</taxon>
        <taxon>Fungi incertae sedis</taxon>
        <taxon>Mucoromycota</taxon>
        <taxon>Glomeromycotina</taxon>
        <taxon>Glomeromycetes</taxon>
        <taxon>Glomerales</taxon>
        <taxon>Glomeraceae</taxon>
        <taxon>Rhizophagus</taxon>
    </lineage>
</organism>
<protein>
    <recommendedName>
        <fullName evidence="2">Replication origin-binding protein domain-containing protein</fullName>
    </recommendedName>
</protein>
<dbReference type="OrthoDB" id="2373574at2759"/>
<evidence type="ECO:0000256" key="1">
    <source>
        <dbReference type="SAM" id="MobiDB-lite"/>
    </source>
</evidence>
<evidence type="ECO:0000313" key="4">
    <source>
        <dbReference type="Proteomes" id="UP000615446"/>
    </source>
</evidence>
<sequence>MHTPTSFDQTDRSGTARYDGAGPDEYLSDSGSCSDNKSDLGSDNYNDYESNYESDNSCASTNTTTTPSFQYSLRQEKFNDKFSPKDLLNTIREIFSSPPRDMSDEKGSLEDLPIYSFLFPNEKGSSLYNAYDRDEVENKLVIKIDQDDQAPKFSVADDISEVYGLPGIHECINGQKPLRAVIDIDASQKDMEIADVKGQEVFIRICCSFIRALYRILDCGWEDILKGLIVTTSSDPSKCSYHILYAPTLLIDHRELKSFTKLVYTLTGEKFGKFIDQNLSGHNFNLRLIGSAKKGRVKRILQFSLDNGWNELDHVRVQPPSSLGLEVRPRLLSEEKNKNPLRISVGSEILQKYADLVLQKYSNYLRDWTIEEKDSENFVYFNRKAPLECPLCKRIHDKDQRWFGRVCASSGRFIVKCFRQNSDERGEVFECDPSIAEKIQQKNKNISSAPSKIKGPGFPKAFVKMPPWVKCNETLTATEIYEERYVRPLPNESDIYVGSPWETGKTYVLENLTISDDVNLLVLSTRHSYSNAVTTRLNLKSYCDIDGNINLPDHKRVVCQIESLHRITNNCKCNKKCKCLPIQYDLWLDEIVSIIAQAQSHLAGQSIEKLYKLIQDARRIIVMDNDLTDLNIEWIKALRKNIPLSIIHNTYQPQKGKTFRLAPNKETVLAELWEWAKQMSLLPSENRTSASLICHLRKDVQGIVPT</sequence>
<evidence type="ECO:0000313" key="3">
    <source>
        <dbReference type="EMBL" id="GES92781.1"/>
    </source>
</evidence>
<feature type="region of interest" description="Disordered" evidence="1">
    <location>
        <begin position="1"/>
        <end position="64"/>
    </location>
</feature>
<feature type="domain" description="Replication origin-binding protein" evidence="2">
    <location>
        <begin position="508"/>
        <end position="652"/>
    </location>
</feature>
<dbReference type="Pfam" id="PF02399">
    <property type="entry name" value="Herpes_ori_bp"/>
    <property type="match status" value="1"/>
</dbReference>
<dbReference type="GO" id="GO:0006260">
    <property type="term" value="P:DNA replication"/>
    <property type="evidence" value="ECO:0007669"/>
    <property type="project" value="InterPro"/>
</dbReference>
<gene>
    <name evidence="3" type="ORF">RCL2_001954200</name>
</gene>
<dbReference type="Proteomes" id="UP000615446">
    <property type="component" value="Unassembled WGS sequence"/>
</dbReference>
<feature type="compositionally biased region" description="Polar residues" evidence="1">
    <location>
        <begin position="29"/>
        <end position="64"/>
    </location>
</feature>
<dbReference type="GO" id="GO:0005524">
    <property type="term" value="F:ATP binding"/>
    <property type="evidence" value="ECO:0007669"/>
    <property type="project" value="InterPro"/>
</dbReference>
<dbReference type="GO" id="GO:0003688">
    <property type="term" value="F:DNA replication origin binding"/>
    <property type="evidence" value="ECO:0007669"/>
    <property type="project" value="InterPro"/>
</dbReference>
<accession>A0A8H3QUV0</accession>
<dbReference type="AlphaFoldDB" id="A0A8H3QUV0"/>
<dbReference type="InterPro" id="IPR003450">
    <property type="entry name" value="Replication_origin-bd"/>
</dbReference>
<dbReference type="EMBL" id="BLAL01000218">
    <property type="protein sequence ID" value="GES92781.1"/>
    <property type="molecule type" value="Genomic_DNA"/>
</dbReference>
<comment type="caution">
    <text evidence="3">The sequence shown here is derived from an EMBL/GenBank/DDBJ whole genome shotgun (WGS) entry which is preliminary data.</text>
</comment>
<proteinExistence type="predicted"/>